<proteinExistence type="predicted"/>
<evidence type="ECO:0000313" key="2">
    <source>
        <dbReference type="Proteomes" id="UP000003257"/>
    </source>
</evidence>
<accession>A0ABP2D5K1</accession>
<sequence length="57" mass="6330">MQHGSFDGLVRPISEMDKILTHASILLLDARRVLYQHFLELAGRSNARPPGTRSVSA</sequence>
<dbReference type="Proteomes" id="UP000003257">
    <property type="component" value="Unassembled WGS sequence"/>
</dbReference>
<keyword evidence="2" id="KW-1185">Reference proteome</keyword>
<evidence type="ECO:0000313" key="1">
    <source>
        <dbReference type="EMBL" id="EDQ03565.1"/>
    </source>
</evidence>
<reference evidence="1 2" key="1">
    <citation type="submission" date="2007-11" db="EMBL/GenBank/DDBJ databases">
        <authorList>
            <person name="Wagner-Dobler I."/>
            <person name="Ferriera S."/>
            <person name="Johnson J."/>
            <person name="Kravitz S."/>
            <person name="Beeson K."/>
            <person name="Sutton G."/>
            <person name="Rogers Y.-H."/>
            <person name="Friedman R."/>
            <person name="Frazier M."/>
            <person name="Venter J.C."/>
        </authorList>
    </citation>
    <scope>NUCLEOTIDE SEQUENCE [LARGE SCALE GENOMIC DNA]</scope>
    <source>
        <strain evidence="1 2">HEL-45</strain>
    </source>
</reference>
<organism evidence="1 2">
    <name type="scientific">Sulfitobacter indolifex HEL-45</name>
    <dbReference type="NCBI Taxonomy" id="391624"/>
    <lineage>
        <taxon>Bacteria</taxon>
        <taxon>Pseudomonadati</taxon>
        <taxon>Pseudomonadota</taxon>
        <taxon>Alphaproteobacteria</taxon>
        <taxon>Rhodobacterales</taxon>
        <taxon>Roseobacteraceae</taxon>
        <taxon>Sulfitobacter</taxon>
    </lineage>
</organism>
<name>A0ABP2D5K1_9RHOB</name>
<comment type="caution">
    <text evidence="1">The sequence shown here is derived from an EMBL/GenBank/DDBJ whole genome shotgun (WGS) entry which is preliminary data.</text>
</comment>
<gene>
    <name evidence="1" type="ORF">OIHEL45_16376</name>
</gene>
<protein>
    <submittedName>
        <fullName evidence="1">Uncharacterized protein</fullName>
    </submittedName>
</protein>
<dbReference type="EMBL" id="ABID01000012">
    <property type="protein sequence ID" value="EDQ03565.1"/>
    <property type="molecule type" value="Genomic_DNA"/>
</dbReference>